<dbReference type="CDD" id="cd00082">
    <property type="entry name" value="HisKA"/>
    <property type="match status" value="1"/>
</dbReference>
<feature type="domain" description="Histidine kinase" evidence="12">
    <location>
        <begin position="332"/>
        <end position="556"/>
    </location>
</feature>
<evidence type="ECO:0000313" key="15">
    <source>
        <dbReference type="Proteomes" id="UP000572377"/>
    </source>
</evidence>
<evidence type="ECO:0000259" key="13">
    <source>
        <dbReference type="PROSITE" id="PS50885"/>
    </source>
</evidence>
<evidence type="ECO:0000256" key="3">
    <source>
        <dbReference type="ARBA" id="ARBA00012438"/>
    </source>
</evidence>
<evidence type="ECO:0000256" key="10">
    <source>
        <dbReference type="ARBA" id="ARBA00023136"/>
    </source>
</evidence>
<dbReference type="PANTHER" id="PTHR45436">
    <property type="entry name" value="SENSOR HISTIDINE KINASE YKOH"/>
    <property type="match status" value="1"/>
</dbReference>
<keyword evidence="8 11" id="KW-1133">Transmembrane helix</keyword>
<dbReference type="Pfam" id="PF02518">
    <property type="entry name" value="HATPase_c"/>
    <property type="match status" value="1"/>
</dbReference>
<keyword evidence="5" id="KW-0808">Transferase</keyword>
<dbReference type="Gene3D" id="1.10.287.130">
    <property type="match status" value="1"/>
</dbReference>
<dbReference type="RefSeq" id="WP_171326379.1">
    <property type="nucleotide sequence ID" value="NZ_JABFBC010000002.1"/>
</dbReference>
<dbReference type="Pfam" id="PF00512">
    <property type="entry name" value="HisKA"/>
    <property type="match status" value="1"/>
</dbReference>
<keyword evidence="6 11" id="KW-0812">Transmembrane</keyword>
<dbReference type="GO" id="GO:0000155">
    <property type="term" value="F:phosphorelay sensor kinase activity"/>
    <property type="evidence" value="ECO:0007669"/>
    <property type="project" value="InterPro"/>
</dbReference>
<dbReference type="SMART" id="SM00388">
    <property type="entry name" value="HisKA"/>
    <property type="match status" value="1"/>
</dbReference>
<evidence type="ECO:0000256" key="9">
    <source>
        <dbReference type="ARBA" id="ARBA00023012"/>
    </source>
</evidence>
<dbReference type="InterPro" id="IPR025908">
    <property type="entry name" value="Sensor_TM1"/>
</dbReference>
<evidence type="ECO:0000256" key="2">
    <source>
        <dbReference type="ARBA" id="ARBA00004370"/>
    </source>
</evidence>
<comment type="caution">
    <text evidence="14">The sequence shown here is derived from an EMBL/GenBank/DDBJ whole genome shotgun (WGS) entry which is preliminary data.</text>
</comment>
<keyword evidence="4" id="KW-0597">Phosphoprotein</keyword>
<dbReference type="EC" id="2.7.13.3" evidence="3"/>
<evidence type="ECO:0000256" key="6">
    <source>
        <dbReference type="ARBA" id="ARBA00022692"/>
    </source>
</evidence>
<evidence type="ECO:0000256" key="5">
    <source>
        <dbReference type="ARBA" id="ARBA00022679"/>
    </source>
</evidence>
<reference evidence="14 15" key="1">
    <citation type="submission" date="2020-05" db="EMBL/GenBank/DDBJ databases">
        <title>Gimesia benthica sp. nov., a novel planctomycete isolated from a deep-sea water sample of the Northwest Indian Ocean.</title>
        <authorList>
            <person name="Wang J."/>
            <person name="Ruan C."/>
            <person name="Song L."/>
            <person name="Zhu Y."/>
            <person name="Li A."/>
            <person name="Zheng X."/>
            <person name="Wang L."/>
            <person name="Lu Z."/>
            <person name="Huang Y."/>
            <person name="Du W."/>
            <person name="Zhou Y."/>
            <person name="Huang L."/>
            <person name="Dai X."/>
        </authorList>
    </citation>
    <scope>NUCLEOTIDE SEQUENCE [LARGE SCALE GENOMIC DNA]</scope>
    <source>
        <strain evidence="14 15">YYQ-30</strain>
    </source>
</reference>
<dbReference type="InterPro" id="IPR003594">
    <property type="entry name" value="HATPase_dom"/>
</dbReference>
<keyword evidence="10 11" id="KW-0472">Membrane</keyword>
<dbReference type="Pfam" id="PF13755">
    <property type="entry name" value="Sensor_TM1"/>
    <property type="match status" value="1"/>
</dbReference>
<dbReference type="PRINTS" id="PR00344">
    <property type="entry name" value="BCTRLSENSOR"/>
</dbReference>
<dbReference type="SUPFAM" id="SSF55874">
    <property type="entry name" value="ATPase domain of HSP90 chaperone/DNA topoisomerase II/histidine kinase"/>
    <property type="match status" value="1"/>
</dbReference>
<keyword evidence="15" id="KW-1185">Reference proteome</keyword>
<evidence type="ECO:0000256" key="1">
    <source>
        <dbReference type="ARBA" id="ARBA00000085"/>
    </source>
</evidence>
<dbReference type="SMART" id="SM00387">
    <property type="entry name" value="HATPase_c"/>
    <property type="match status" value="1"/>
</dbReference>
<feature type="transmembrane region" description="Helical" evidence="11">
    <location>
        <begin position="44"/>
        <end position="62"/>
    </location>
</feature>
<sequence length="556" mass="60626">MEKPRYRVLLSHPNFDERDSKSDRAGLLDWRARFGRRSPLSRKIITFNLVALGVLLTGVLYLNQFQGGLVDLRTKALESDARLIAHLVAHELAEGDRSSAIDTLRNAERTGGLRVVLYDTSGQSIAVVDPDAGEGAVPAPTGGQQSAYVAIMNDVWERLSRLFAASGAGGATGLSPETAQDVVERSLSGRSVERLLAATPAGAQVVSIVMPVMEENGGPVYGAILVSTRPGDVDSFVRAEREKILQVFALATITSIFLSLLLANTIVRPLRDLSEAAHKGGTRNARQVNPERINIPDMSNRPDEIGYLSSAMRLMTAALYDRIEANESFAADVAHEIKNPLTSLRSAVETMPYARTDADRDRLLGIIKQDVDRLDRLVTDISNASRLDSELVRDRMEPFDLAQLLSNLIAFNEELAARRGVRLASSFHAQPLVITGLEGRLAQVFVNLITNAVSFSEDGDTITIRTEELGRHRVRVIVEDQGPGIPDENLSDVFERFYSQRPDAEDFGNHSGLGLAISRQIVEAHGGEIWAENIRPAGAGREGPSQGARFVVELPV</sequence>
<dbReference type="InterPro" id="IPR004358">
    <property type="entry name" value="Sig_transdc_His_kin-like_C"/>
</dbReference>
<dbReference type="AlphaFoldDB" id="A0A849L5U0"/>
<dbReference type="Proteomes" id="UP000572377">
    <property type="component" value="Unassembled WGS sequence"/>
</dbReference>
<dbReference type="Gene3D" id="6.10.340.10">
    <property type="match status" value="1"/>
</dbReference>
<evidence type="ECO:0000259" key="12">
    <source>
        <dbReference type="PROSITE" id="PS50109"/>
    </source>
</evidence>
<dbReference type="CDD" id="cd06225">
    <property type="entry name" value="HAMP"/>
    <property type="match status" value="1"/>
</dbReference>
<dbReference type="InterPro" id="IPR036890">
    <property type="entry name" value="HATPase_C_sf"/>
</dbReference>
<comment type="catalytic activity">
    <reaction evidence="1">
        <text>ATP + protein L-histidine = ADP + protein N-phospho-L-histidine.</text>
        <dbReference type="EC" id="2.7.13.3"/>
    </reaction>
</comment>
<dbReference type="SUPFAM" id="SSF47384">
    <property type="entry name" value="Homodimeric domain of signal transducing histidine kinase"/>
    <property type="match status" value="1"/>
</dbReference>
<dbReference type="PROSITE" id="PS50109">
    <property type="entry name" value="HIS_KIN"/>
    <property type="match status" value="1"/>
</dbReference>
<dbReference type="PROSITE" id="PS50885">
    <property type="entry name" value="HAMP"/>
    <property type="match status" value="1"/>
</dbReference>
<evidence type="ECO:0000256" key="8">
    <source>
        <dbReference type="ARBA" id="ARBA00022989"/>
    </source>
</evidence>
<dbReference type="InterPro" id="IPR050428">
    <property type="entry name" value="TCS_sensor_his_kinase"/>
</dbReference>
<protein>
    <recommendedName>
        <fullName evidence="3">histidine kinase</fullName>
        <ecNumber evidence="3">2.7.13.3</ecNumber>
    </recommendedName>
</protein>
<evidence type="ECO:0000256" key="7">
    <source>
        <dbReference type="ARBA" id="ARBA00022777"/>
    </source>
</evidence>
<proteinExistence type="predicted"/>
<dbReference type="PANTHER" id="PTHR45436:SF5">
    <property type="entry name" value="SENSOR HISTIDINE KINASE TRCS"/>
    <property type="match status" value="1"/>
</dbReference>
<evidence type="ECO:0000256" key="4">
    <source>
        <dbReference type="ARBA" id="ARBA00022553"/>
    </source>
</evidence>
<evidence type="ECO:0000256" key="11">
    <source>
        <dbReference type="SAM" id="Phobius"/>
    </source>
</evidence>
<accession>A0A849L5U0</accession>
<dbReference type="InterPro" id="IPR003661">
    <property type="entry name" value="HisK_dim/P_dom"/>
</dbReference>
<dbReference type="Gene3D" id="3.30.565.10">
    <property type="entry name" value="Histidine kinase-like ATPase, C-terminal domain"/>
    <property type="match status" value="1"/>
</dbReference>
<dbReference type="InterPro" id="IPR003660">
    <property type="entry name" value="HAMP_dom"/>
</dbReference>
<dbReference type="GO" id="GO:0016020">
    <property type="term" value="C:membrane"/>
    <property type="evidence" value="ECO:0007669"/>
    <property type="project" value="UniProtKB-SubCell"/>
</dbReference>
<dbReference type="InterPro" id="IPR036097">
    <property type="entry name" value="HisK_dim/P_sf"/>
</dbReference>
<keyword evidence="9" id="KW-0902">Two-component regulatory system</keyword>
<name>A0A849L5U0_9RHOB</name>
<keyword evidence="7 14" id="KW-0418">Kinase</keyword>
<evidence type="ECO:0000313" key="14">
    <source>
        <dbReference type="EMBL" id="NNU81542.1"/>
    </source>
</evidence>
<dbReference type="EMBL" id="JABFBC010000002">
    <property type="protein sequence ID" value="NNU81542.1"/>
    <property type="molecule type" value="Genomic_DNA"/>
</dbReference>
<comment type="subcellular location">
    <subcellularLocation>
        <location evidence="2">Membrane</location>
    </subcellularLocation>
</comment>
<organism evidence="14 15">
    <name type="scientific">Halovulum dunhuangense</name>
    <dbReference type="NCBI Taxonomy" id="1505036"/>
    <lineage>
        <taxon>Bacteria</taxon>
        <taxon>Pseudomonadati</taxon>
        <taxon>Pseudomonadota</taxon>
        <taxon>Alphaproteobacteria</taxon>
        <taxon>Rhodobacterales</taxon>
        <taxon>Paracoccaceae</taxon>
        <taxon>Halovulum</taxon>
    </lineage>
</organism>
<gene>
    <name evidence="14" type="ORF">HMH01_13965</name>
</gene>
<dbReference type="InterPro" id="IPR005467">
    <property type="entry name" value="His_kinase_dom"/>
</dbReference>
<feature type="domain" description="HAMP" evidence="13">
    <location>
        <begin position="264"/>
        <end position="324"/>
    </location>
</feature>